<name>A0A6A5YCK9_9PLEO</name>
<dbReference type="Proteomes" id="UP000799778">
    <property type="component" value="Unassembled WGS sequence"/>
</dbReference>
<evidence type="ECO:0000313" key="2">
    <source>
        <dbReference type="Proteomes" id="UP000799778"/>
    </source>
</evidence>
<dbReference type="Gene3D" id="1.25.40.10">
    <property type="entry name" value="Tetratricopeptide repeat domain"/>
    <property type="match status" value="1"/>
</dbReference>
<dbReference type="RefSeq" id="XP_033390693.1">
    <property type="nucleotide sequence ID" value="XM_033531607.1"/>
</dbReference>
<reference evidence="1" key="1">
    <citation type="journal article" date="2020" name="Stud. Mycol.">
        <title>101 Dothideomycetes genomes: a test case for predicting lifestyles and emergence of pathogens.</title>
        <authorList>
            <person name="Haridas S."/>
            <person name="Albert R."/>
            <person name="Binder M."/>
            <person name="Bloem J."/>
            <person name="Labutti K."/>
            <person name="Salamov A."/>
            <person name="Andreopoulos B."/>
            <person name="Baker S."/>
            <person name="Barry K."/>
            <person name="Bills G."/>
            <person name="Bluhm B."/>
            <person name="Cannon C."/>
            <person name="Castanera R."/>
            <person name="Culley D."/>
            <person name="Daum C."/>
            <person name="Ezra D."/>
            <person name="Gonzalez J."/>
            <person name="Henrissat B."/>
            <person name="Kuo A."/>
            <person name="Liang C."/>
            <person name="Lipzen A."/>
            <person name="Lutzoni F."/>
            <person name="Magnuson J."/>
            <person name="Mondo S."/>
            <person name="Nolan M."/>
            <person name="Ohm R."/>
            <person name="Pangilinan J."/>
            <person name="Park H.-J."/>
            <person name="Ramirez L."/>
            <person name="Alfaro M."/>
            <person name="Sun H."/>
            <person name="Tritt A."/>
            <person name="Yoshinaga Y."/>
            <person name="Zwiers L.-H."/>
            <person name="Turgeon B."/>
            <person name="Goodwin S."/>
            <person name="Spatafora J."/>
            <person name="Crous P."/>
            <person name="Grigoriev I."/>
        </authorList>
    </citation>
    <scope>NUCLEOTIDE SEQUENCE</scope>
    <source>
        <strain evidence="1">CBS 175.79</strain>
    </source>
</reference>
<sequence>MAFGLLQNEKFNEVGVIIVKCFKKYKLLDPPNKIPFEYPKYNHIISHTYVANGRAVDAIKACKESARLGEICSGATHPMTLHVRYSMANHLYLAGMVDESLKEALIILQAIIQVVGGVNHFTLESHSMCGSLYVPLGMLNTLDYHFVTCLDPHKKFAWDEECIARARFLYSDVLRRLGREKETYLQLELVRALRDECLIKYPQWLKEDPNNELVVFDQMTCL</sequence>
<organism evidence="1 2">
    <name type="scientific">Aaosphaeria arxii CBS 175.79</name>
    <dbReference type="NCBI Taxonomy" id="1450172"/>
    <lineage>
        <taxon>Eukaryota</taxon>
        <taxon>Fungi</taxon>
        <taxon>Dikarya</taxon>
        <taxon>Ascomycota</taxon>
        <taxon>Pezizomycotina</taxon>
        <taxon>Dothideomycetes</taxon>
        <taxon>Pleosporomycetidae</taxon>
        <taxon>Pleosporales</taxon>
        <taxon>Pleosporales incertae sedis</taxon>
        <taxon>Aaosphaeria</taxon>
    </lineage>
</organism>
<dbReference type="OrthoDB" id="5394701at2759"/>
<dbReference type="AlphaFoldDB" id="A0A6A5YCK9"/>
<dbReference type="GeneID" id="54289004"/>
<keyword evidence="2" id="KW-1185">Reference proteome</keyword>
<dbReference type="InterPro" id="IPR011990">
    <property type="entry name" value="TPR-like_helical_dom_sf"/>
</dbReference>
<evidence type="ECO:0008006" key="3">
    <source>
        <dbReference type="Google" id="ProtNLM"/>
    </source>
</evidence>
<gene>
    <name evidence="1" type="ORF">BU24DRAFT_458211</name>
</gene>
<protein>
    <recommendedName>
        <fullName evidence="3">TPR-like protein</fullName>
    </recommendedName>
</protein>
<accession>A0A6A5YCK9</accession>
<dbReference type="EMBL" id="ML978066">
    <property type="protein sequence ID" value="KAF2022354.1"/>
    <property type="molecule type" value="Genomic_DNA"/>
</dbReference>
<proteinExistence type="predicted"/>
<evidence type="ECO:0000313" key="1">
    <source>
        <dbReference type="EMBL" id="KAF2022354.1"/>
    </source>
</evidence>